<feature type="compositionally biased region" description="Low complexity" evidence="1">
    <location>
        <begin position="237"/>
        <end position="253"/>
    </location>
</feature>
<keyword evidence="3" id="KW-1185">Reference proteome</keyword>
<organism evidence="2 3">
    <name type="scientific">Tetracentron sinense</name>
    <name type="common">Spur-leaf</name>
    <dbReference type="NCBI Taxonomy" id="13715"/>
    <lineage>
        <taxon>Eukaryota</taxon>
        <taxon>Viridiplantae</taxon>
        <taxon>Streptophyta</taxon>
        <taxon>Embryophyta</taxon>
        <taxon>Tracheophyta</taxon>
        <taxon>Spermatophyta</taxon>
        <taxon>Magnoliopsida</taxon>
        <taxon>Trochodendrales</taxon>
        <taxon>Trochodendraceae</taxon>
        <taxon>Tetracentron</taxon>
    </lineage>
</organism>
<accession>A0A835DT06</accession>
<evidence type="ECO:0000313" key="2">
    <source>
        <dbReference type="EMBL" id="KAF8411452.1"/>
    </source>
</evidence>
<dbReference type="EMBL" id="JABCRI010000002">
    <property type="protein sequence ID" value="KAF8411452.1"/>
    <property type="molecule type" value="Genomic_DNA"/>
</dbReference>
<evidence type="ECO:0000256" key="1">
    <source>
        <dbReference type="SAM" id="MobiDB-lite"/>
    </source>
</evidence>
<feature type="region of interest" description="Disordered" evidence="1">
    <location>
        <begin position="215"/>
        <end position="255"/>
    </location>
</feature>
<dbReference type="AlphaFoldDB" id="A0A835DT06"/>
<sequence length="281" mass="31882">MNTQNRIRKHWGFISGSKMAPKDKNSEEYKTWEDENYMVKSWLLDAMTKDIKFSFAYLLPRRFGRPHNKLIISAKILQRHISYIIRYTTMVNSQRLYVFLAGLDSHLDGVRGRVLATTPLPTLQVAYAIVCAEANRQDAMLGVTSNEGAVMAIRKSGARPEERCSVRRHLPGLTTPRQRVQFPRAISSLLPDSLPSQNQDEIRFFEIMRSSSIEAETAETSSIECSVEGREDQVHDSTLSPTTSTNPQTQSSLEDSLEKTFMQTRTRSWEVEKAVPPNAIG</sequence>
<dbReference type="OrthoDB" id="1746033at2759"/>
<name>A0A835DT06_TETSI</name>
<comment type="caution">
    <text evidence="2">The sequence shown here is derived from an EMBL/GenBank/DDBJ whole genome shotgun (WGS) entry which is preliminary data.</text>
</comment>
<feature type="compositionally biased region" description="Low complexity" evidence="1">
    <location>
        <begin position="215"/>
        <end position="224"/>
    </location>
</feature>
<gene>
    <name evidence="2" type="ORF">HHK36_004003</name>
</gene>
<proteinExistence type="predicted"/>
<protein>
    <submittedName>
        <fullName evidence="2">Uncharacterized protein</fullName>
    </submittedName>
</protein>
<dbReference type="Proteomes" id="UP000655225">
    <property type="component" value="Unassembled WGS sequence"/>
</dbReference>
<reference evidence="2 3" key="1">
    <citation type="submission" date="2020-04" db="EMBL/GenBank/DDBJ databases">
        <title>Plant Genome Project.</title>
        <authorList>
            <person name="Zhang R.-G."/>
        </authorList>
    </citation>
    <scope>NUCLEOTIDE SEQUENCE [LARGE SCALE GENOMIC DNA]</scope>
    <source>
        <strain evidence="2">YNK0</strain>
        <tissue evidence="2">Leaf</tissue>
    </source>
</reference>
<evidence type="ECO:0000313" key="3">
    <source>
        <dbReference type="Proteomes" id="UP000655225"/>
    </source>
</evidence>